<sequence>MGFLGIGPSAALESTRFASSGTKNAAEQGARKSSAIQGERLLVKLRSPCVVNRSAAASESMDLQDLKEMTFTEHENVRMGWAFSAVEICDSRENSAARSGAELLVRRRAI</sequence>
<evidence type="ECO:0000313" key="2">
    <source>
        <dbReference type="Proteomes" id="UP001293254"/>
    </source>
</evidence>
<keyword evidence="2" id="KW-1185">Reference proteome</keyword>
<organism evidence="1 2">
    <name type="scientific">Sesamum alatum</name>
    <dbReference type="NCBI Taxonomy" id="300844"/>
    <lineage>
        <taxon>Eukaryota</taxon>
        <taxon>Viridiplantae</taxon>
        <taxon>Streptophyta</taxon>
        <taxon>Embryophyta</taxon>
        <taxon>Tracheophyta</taxon>
        <taxon>Spermatophyta</taxon>
        <taxon>Magnoliopsida</taxon>
        <taxon>eudicotyledons</taxon>
        <taxon>Gunneridae</taxon>
        <taxon>Pentapetalae</taxon>
        <taxon>asterids</taxon>
        <taxon>lamiids</taxon>
        <taxon>Lamiales</taxon>
        <taxon>Pedaliaceae</taxon>
        <taxon>Sesamum</taxon>
    </lineage>
</organism>
<evidence type="ECO:0000313" key="1">
    <source>
        <dbReference type="EMBL" id="KAK4437284.1"/>
    </source>
</evidence>
<gene>
    <name evidence="1" type="ORF">Salat_0062300</name>
</gene>
<dbReference type="EMBL" id="JACGWO010000001">
    <property type="protein sequence ID" value="KAK4437284.1"/>
    <property type="molecule type" value="Genomic_DNA"/>
</dbReference>
<accession>A0AAE2CX31</accession>
<reference evidence="1" key="1">
    <citation type="submission" date="2020-06" db="EMBL/GenBank/DDBJ databases">
        <authorList>
            <person name="Li T."/>
            <person name="Hu X."/>
            <person name="Zhang T."/>
            <person name="Song X."/>
            <person name="Zhang H."/>
            <person name="Dai N."/>
            <person name="Sheng W."/>
            <person name="Hou X."/>
            <person name="Wei L."/>
        </authorList>
    </citation>
    <scope>NUCLEOTIDE SEQUENCE</scope>
    <source>
        <strain evidence="1">3651</strain>
        <tissue evidence="1">Leaf</tissue>
    </source>
</reference>
<name>A0AAE2CX31_9LAMI</name>
<reference evidence="1" key="2">
    <citation type="journal article" date="2024" name="Plant">
        <title>Genomic evolution and insights into agronomic trait innovations of Sesamum species.</title>
        <authorList>
            <person name="Miao H."/>
            <person name="Wang L."/>
            <person name="Qu L."/>
            <person name="Liu H."/>
            <person name="Sun Y."/>
            <person name="Le M."/>
            <person name="Wang Q."/>
            <person name="Wei S."/>
            <person name="Zheng Y."/>
            <person name="Lin W."/>
            <person name="Duan Y."/>
            <person name="Cao H."/>
            <person name="Xiong S."/>
            <person name="Wang X."/>
            <person name="Wei L."/>
            <person name="Li C."/>
            <person name="Ma Q."/>
            <person name="Ju M."/>
            <person name="Zhao R."/>
            <person name="Li G."/>
            <person name="Mu C."/>
            <person name="Tian Q."/>
            <person name="Mei H."/>
            <person name="Zhang T."/>
            <person name="Gao T."/>
            <person name="Zhang H."/>
        </authorList>
    </citation>
    <scope>NUCLEOTIDE SEQUENCE</scope>
    <source>
        <strain evidence="1">3651</strain>
    </source>
</reference>
<dbReference type="AlphaFoldDB" id="A0AAE2CX31"/>
<comment type="caution">
    <text evidence="1">The sequence shown here is derived from an EMBL/GenBank/DDBJ whole genome shotgun (WGS) entry which is preliminary data.</text>
</comment>
<dbReference type="Proteomes" id="UP001293254">
    <property type="component" value="Unassembled WGS sequence"/>
</dbReference>
<proteinExistence type="predicted"/>
<protein>
    <submittedName>
        <fullName evidence="1">Uncharacterized protein</fullName>
    </submittedName>
</protein>